<proteinExistence type="predicted"/>
<organism evidence="1 2">
    <name type="scientific">Ambrosiozyma monospora</name>
    <name type="common">Yeast</name>
    <name type="synonym">Endomycopsis monosporus</name>
    <dbReference type="NCBI Taxonomy" id="43982"/>
    <lineage>
        <taxon>Eukaryota</taxon>
        <taxon>Fungi</taxon>
        <taxon>Dikarya</taxon>
        <taxon>Ascomycota</taxon>
        <taxon>Saccharomycotina</taxon>
        <taxon>Pichiomycetes</taxon>
        <taxon>Pichiales</taxon>
        <taxon>Pichiaceae</taxon>
        <taxon>Ambrosiozyma</taxon>
    </lineage>
</organism>
<protein>
    <submittedName>
        <fullName evidence="1">Unnamed protein product</fullName>
    </submittedName>
</protein>
<accession>A0ACB5TH19</accession>
<name>A0ACB5TH19_AMBMO</name>
<dbReference type="Proteomes" id="UP001165064">
    <property type="component" value="Unassembled WGS sequence"/>
</dbReference>
<reference evidence="1" key="1">
    <citation type="submission" date="2023-04" db="EMBL/GenBank/DDBJ databases">
        <title>Ambrosiozyma monospora NBRC 10751.</title>
        <authorList>
            <person name="Ichikawa N."/>
            <person name="Sato H."/>
            <person name="Tonouchi N."/>
        </authorList>
    </citation>
    <scope>NUCLEOTIDE SEQUENCE</scope>
    <source>
        <strain evidence="1">NBRC 10751</strain>
    </source>
</reference>
<gene>
    <name evidence="1" type="ORF">Amon02_000836600</name>
</gene>
<dbReference type="EMBL" id="BSXS01007346">
    <property type="protein sequence ID" value="GME88454.1"/>
    <property type="molecule type" value="Genomic_DNA"/>
</dbReference>
<keyword evidence="2" id="KW-1185">Reference proteome</keyword>
<evidence type="ECO:0000313" key="2">
    <source>
        <dbReference type="Proteomes" id="UP001165064"/>
    </source>
</evidence>
<comment type="caution">
    <text evidence="1">The sequence shown here is derived from an EMBL/GenBank/DDBJ whole genome shotgun (WGS) entry which is preliminary data.</text>
</comment>
<sequence length="347" mass="38155">MVDETTTASADISSSPITIHENYIIRNNYDDNDNDNEHDSENNNQGPTTNSNISDNNDDDNDENPMQLNPPVRETVQFNPHDPNSLGSFHRMKRQKSHVSLISNSLVIKDLAKVKSTPTTAISNEQVNGDEIEVHSIPPDRGKTGRKTSIVDARTSLTQHTTPMLTVFDDGDDTQDGFDLNVDLANFTLVDGQSNSFGDADTETVSRMLLPLLSERGKSKSAIRKVSTQTNASTKPILPERRNSTLGSQQERHATSIFSGTPSSSSLGQGNSEVDEDIIPIDLGFDLEFADNEDDSDTFSKHKKHFFILSSAGKPIYSMHGSDDILTVYAGVIQTIVSFFQYDPQSS</sequence>
<evidence type="ECO:0000313" key="1">
    <source>
        <dbReference type="EMBL" id="GME88454.1"/>
    </source>
</evidence>